<proteinExistence type="predicted"/>
<dbReference type="AlphaFoldDB" id="A0A2M6YUB2"/>
<protein>
    <submittedName>
        <fullName evidence="2">DUF2207 domain-containing protein</fullName>
    </submittedName>
</protein>
<reference evidence="3" key="1">
    <citation type="submission" date="2017-09" db="EMBL/GenBank/DDBJ databases">
        <title>Depth-based differentiation of microbial function through sediment-hosted aquifers and enrichment of novel symbionts in the deep terrestrial subsurface.</title>
        <authorList>
            <person name="Probst A.J."/>
            <person name="Ladd B."/>
            <person name="Jarett J.K."/>
            <person name="Geller-Mcgrath D.E."/>
            <person name="Sieber C.M.K."/>
            <person name="Emerson J.B."/>
            <person name="Anantharaman K."/>
            <person name="Thomas B.C."/>
            <person name="Malmstrom R."/>
            <person name="Stieglmeier M."/>
            <person name="Klingl A."/>
            <person name="Woyke T."/>
            <person name="Ryan C.M."/>
            <person name="Banfield J.F."/>
        </authorList>
    </citation>
    <scope>NUCLEOTIDE SEQUENCE [LARGE SCALE GENOMIC DNA]</scope>
</reference>
<dbReference type="EMBL" id="PEWY01000068">
    <property type="protein sequence ID" value="PIU37097.1"/>
    <property type="molecule type" value="Genomic_DNA"/>
</dbReference>
<dbReference type="Proteomes" id="UP000230184">
    <property type="component" value="Unassembled WGS sequence"/>
</dbReference>
<name>A0A2M6YUB2_9BACT</name>
<feature type="non-terminal residue" evidence="2">
    <location>
        <position position="1"/>
    </location>
</feature>
<feature type="compositionally biased region" description="Gly residues" evidence="1">
    <location>
        <begin position="90"/>
        <end position="110"/>
    </location>
</feature>
<evidence type="ECO:0000313" key="3">
    <source>
        <dbReference type="Proteomes" id="UP000230184"/>
    </source>
</evidence>
<gene>
    <name evidence="2" type="ORF">COT02_02480</name>
</gene>
<accession>A0A2M6YUB2</accession>
<evidence type="ECO:0000313" key="2">
    <source>
        <dbReference type="EMBL" id="PIU37097.1"/>
    </source>
</evidence>
<sequence length="110" mass="11859">NFLTSQKRQLEFQADKQIMFERLLPFAVAFGVEKTWAKRFESLNLSQPNWYRSYSSSHFSSYMLVNSLNNSFRSVTTAATPTRSSTGHSSGFGGGGFSGGGGGGGGGGSW</sequence>
<evidence type="ECO:0000256" key="1">
    <source>
        <dbReference type="SAM" id="MobiDB-lite"/>
    </source>
</evidence>
<comment type="caution">
    <text evidence="2">The sequence shown here is derived from an EMBL/GenBank/DDBJ whole genome shotgun (WGS) entry which is preliminary data.</text>
</comment>
<feature type="region of interest" description="Disordered" evidence="1">
    <location>
        <begin position="76"/>
        <end position="110"/>
    </location>
</feature>
<organism evidence="2 3">
    <name type="scientific">Candidatus Roizmanbacteria bacterium CG07_land_8_20_14_0_80_34_15</name>
    <dbReference type="NCBI Taxonomy" id="1974849"/>
    <lineage>
        <taxon>Bacteria</taxon>
        <taxon>Candidatus Roizmaniibacteriota</taxon>
    </lineage>
</organism>